<accession>A0AA39HWE3</accession>
<dbReference type="AlphaFoldDB" id="A0AA39HWE3"/>
<proteinExistence type="predicted"/>
<evidence type="ECO:0000313" key="2">
    <source>
        <dbReference type="Proteomes" id="UP001175271"/>
    </source>
</evidence>
<dbReference type="EMBL" id="JAUCMV010000003">
    <property type="protein sequence ID" value="KAK0413316.1"/>
    <property type="molecule type" value="Genomic_DNA"/>
</dbReference>
<keyword evidence="2" id="KW-1185">Reference proteome</keyword>
<dbReference type="Proteomes" id="UP001175271">
    <property type="component" value="Unassembled WGS sequence"/>
</dbReference>
<name>A0AA39HWE3_9BILA</name>
<sequence>MNGLPLNFYDALLPMLYMRTIKRLGYLAGRCGTLADEMFKHRYNYELNIENDTIISEKIFNYGRSEFECSTPPQKKFMEMVSIALSGSNEGPVKSDISKRIREVQEHHKCDLVVMSDTVSKNWIDWACSWKGLTGLTFIAELDETAIKLCQQLVDTCKLKEFGVCYEGCGANELTLIKSVLVQDQFETQRLTYFDAAVLEEMFQFCAENSARLKGKKIRLQCGDICDVASKLFEGKLELCSNEESESIEKDHFFFYRTFFMKPSKAYKFSNGESPAYIFFECRGKEREVAELEFFKKTKNFVVLLA</sequence>
<evidence type="ECO:0000313" key="1">
    <source>
        <dbReference type="EMBL" id="KAK0413316.1"/>
    </source>
</evidence>
<protein>
    <submittedName>
        <fullName evidence="1">Uncharacterized protein</fullName>
    </submittedName>
</protein>
<organism evidence="1 2">
    <name type="scientific">Steinernema hermaphroditum</name>
    <dbReference type="NCBI Taxonomy" id="289476"/>
    <lineage>
        <taxon>Eukaryota</taxon>
        <taxon>Metazoa</taxon>
        <taxon>Ecdysozoa</taxon>
        <taxon>Nematoda</taxon>
        <taxon>Chromadorea</taxon>
        <taxon>Rhabditida</taxon>
        <taxon>Tylenchina</taxon>
        <taxon>Panagrolaimomorpha</taxon>
        <taxon>Strongyloidoidea</taxon>
        <taxon>Steinernematidae</taxon>
        <taxon>Steinernema</taxon>
    </lineage>
</organism>
<comment type="caution">
    <text evidence="1">The sequence shown here is derived from an EMBL/GenBank/DDBJ whole genome shotgun (WGS) entry which is preliminary data.</text>
</comment>
<gene>
    <name evidence="1" type="ORF">QR680_006732</name>
</gene>
<reference evidence="1" key="1">
    <citation type="submission" date="2023-06" db="EMBL/GenBank/DDBJ databases">
        <title>Genomic analysis of the entomopathogenic nematode Steinernema hermaphroditum.</title>
        <authorList>
            <person name="Schwarz E.M."/>
            <person name="Heppert J.K."/>
            <person name="Baniya A."/>
            <person name="Schwartz H.T."/>
            <person name="Tan C.-H."/>
            <person name="Antoshechkin I."/>
            <person name="Sternberg P.W."/>
            <person name="Goodrich-Blair H."/>
            <person name="Dillman A.R."/>
        </authorList>
    </citation>
    <scope>NUCLEOTIDE SEQUENCE</scope>
    <source>
        <strain evidence="1">PS9179</strain>
        <tissue evidence="1">Whole animal</tissue>
    </source>
</reference>